<organism evidence="1">
    <name type="scientific">Anguilla anguilla</name>
    <name type="common">European freshwater eel</name>
    <name type="synonym">Muraena anguilla</name>
    <dbReference type="NCBI Taxonomy" id="7936"/>
    <lineage>
        <taxon>Eukaryota</taxon>
        <taxon>Metazoa</taxon>
        <taxon>Chordata</taxon>
        <taxon>Craniata</taxon>
        <taxon>Vertebrata</taxon>
        <taxon>Euteleostomi</taxon>
        <taxon>Actinopterygii</taxon>
        <taxon>Neopterygii</taxon>
        <taxon>Teleostei</taxon>
        <taxon>Anguilliformes</taxon>
        <taxon>Anguillidae</taxon>
        <taxon>Anguilla</taxon>
    </lineage>
</organism>
<protein>
    <submittedName>
        <fullName evidence="1">Uncharacterized protein</fullName>
    </submittedName>
</protein>
<sequence length="14" mass="1518">MRAAFNGLFSPCGF</sequence>
<accession>A0A0E9T7C3</accession>
<reference evidence="1" key="2">
    <citation type="journal article" date="2015" name="Fish Shellfish Immunol.">
        <title>Early steps in the European eel (Anguilla anguilla)-Vibrio vulnificus interaction in the gills: Role of the RtxA13 toxin.</title>
        <authorList>
            <person name="Callol A."/>
            <person name="Pajuelo D."/>
            <person name="Ebbesson L."/>
            <person name="Teles M."/>
            <person name="MacKenzie S."/>
            <person name="Amaro C."/>
        </authorList>
    </citation>
    <scope>NUCLEOTIDE SEQUENCE</scope>
</reference>
<reference evidence="1" key="1">
    <citation type="submission" date="2014-11" db="EMBL/GenBank/DDBJ databases">
        <authorList>
            <person name="Amaro Gonzalez C."/>
        </authorList>
    </citation>
    <scope>NUCLEOTIDE SEQUENCE</scope>
</reference>
<proteinExistence type="predicted"/>
<evidence type="ECO:0000313" key="1">
    <source>
        <dbReference type="EMBL" id="JAH48663.1"/>
    </source>
</evidence>
<name>A0A0E9T7C3_ANGAN</name>
<dbReference type="EMBL" id="GBXM01059914">
    <property type="protein sequence ID" value="JAH48663.1"/>
    <property type="molecule type" value="Transcribed_RNA"/>
</dbReference>